<dbReference type="AlphaFoldDB" id="A0A645CTE7"/>
<comment type="function">
    <text evidence="11">Mediates influx of magnesium ions. Alternates between open and closed states. Activated by low cytoplasmic Mg(2+) levels. Inactive when cytoplasmic Mg(2+) levels are high.</text>
</comment>
<name>A0A645CTE7_9ZZZZ</name>
<dbReference type="InterPro" id="IPR045863">
    <property type="entry name" value="CorA_TM1_TM2"/>
</dbReference>
<dbReference type="EMBL" id="VSSQ01029889">
    <property type="protein sequence ID" value="MPM80197.1"/>
    <property type="molecule type" value="Genomic_DNA"/>
</dbReference>
<dbReference type="SUPFAM" id="SSF143865">
    <property type="entry name" value="CorA soluble domain-like"/>
    <property type="match status" value="1"/>
</dbReference>
<protein>
    <submittedName>
        <fullName evidence="13">Cobalt/magnesium transport protein CorA</fullName>
    </submittedName>
</protein>
<accession>A0A645CTE7</accession>
<dbReference type="SUPFAM" id="SSF144083">
    <property type="entry name" value="Magnesium transport protein CorA, transmembrane region"/>
    <property type="match status" value="1"/>
</dbReference>
<keyword evidence="5 12" id="KW-0812">Transmembrane</keyword>
<dbReference type="PANTHER" id="PTHR46494:SF1">
    <property type="entry name" value="CORA FAMILY METAL ION TRANSPORTER (EUROFUNG)"/>
    <property type="match status" value="1"/>
</dbReference>
<dbReference type="PANTHER" id="PTHR46494">
    <property type="entry name" value="CORA FAMILY METAL ION TRANSPORTER (EUROFUNG)"/>
    <property type="match status" value="1"/>
</dbReference>
<keyword evidence="9 12" id="KW-0472">Membrane</keyword>
<evidence type="ECO:0000256" key="3">
    <source>
        <dbReference type="ARBA" id="ARBA00022448"/>
    </source>
</evidence>
<evidence type="ECO:0000256" key="6">
    <source>
        <dbReference type="ARBA" id="ARBA00022842"/>
    </source>
</evidence>
<comment type="catalytic activity">
    <reaction evidence="10">
        <text>Mg(2+)(in) = Mg(2+)(out)</text>
        <dbReference type="Rhea" id="RHEA:29827"/>
        <dbReference type="ChEBI" id="CHEBI:18420"/>
    </reaction>
</comment>
<comment type="similarity">
    <text evidence="2">Belongs to the CorA metal ion transporter (MIT) (TC 1.A.35) family.</text>
</comment>
<evidence type="ECO:0000313" key="13">
    <source>
        <dbReference type="EMBL" id="MPM80197.1"/>
    </source>
</evidence>
<keyword evidence="8" id="KW-0406">Ion transport</keyword>
<proteinExistence type="inferred from homology"/>
<dbReference type="GO" id="GO:0050897">
    <property type="term" value="F:cobalt ion binding"/>
    <property type="evidence" value="ECO:0007669"/>
    <property type="project" value="TreeGrafter"/>
</dbReference>
<dbReference type="GO" id="GO:0005886">
    <property type="term" value="C:plasma membrane"/>
    <property type="evidence" value="ECO:0007669"/>
    <property type="project" value="UniProtKB-SubCell"/>
</dbReference>
<feature type="transmembrane region" description="Helical" evidence="12">
    <location>
        <begin position="100"/>
        <end position="120"/>
    </location>
</feature>
<dbReference type="InterPro" id="IPR002523">
    <property type="entry name" value="MgTranspt_CorA/ZnTranspt_ZntB"/>
</dbReference>
<feature type="transmembrane region" description="Helical" evidence="12">
    <location>
        <begin position="132"/>
        <end position="152"/>
    </location>
</feature>
<comment type="subcellular location">
    <subcellularLocation>
        <location evidence="1">Cell membrane</location>
        <topology evidence="1">Multi-pass membrane protein</topology>
    </subcellularLocation>
</comment>
<dbReference type="Pfam" id="PF01544">
    <property type="entry name" value="CorA"/>
    <property type="match status" value="1"/>
</dbReference>
<evidence type="ECO:0000256" key="9">
    <source>
        <dbReference type="ARBA" id="ARBA00023136"/>
    </source>
</evidence>
<evidence type="ECO:0000256" key="7">
    <source>
        <dbReference type="ARBA" id="ARBA00022989"/>
    </source>
</evidence>
<evidence type="ECO:0000256" key="12">
    <source>
        <dbReference type="SAM" id="Phobius"/>
    </source>
</evidence>
<keyword evidence="7 12" id="KW-1133">Transmembrane helix</keyword>
<evidence type="ECO:0000256" key="8">
    <source>
        <dbReference type="ARBA" id="ARBA00023065"/>
    </source>
</evidence>
<reference evidence="13" key="1">
    <citation type="submission" date="2019-08" db="EMBL/GenBank/DDBJ databases">
        <authorList>
            <person name="Kucharzyk K."/>
            <person name="Murdoch R.W."/>
            <person name="Higgins S."/>
            <person name="Loffler F."/>
        </authorList>
    </citation>
    <scope>NUCLEOTIDE SEQUENCE</scope>
</reference>
<keyword evidence="3" id="KW-0813">Transport</keyword>
<evidence type="ECO:0000256" key="10">
    <source>
        <dbReference type="ARBA" id="ARBA00034269"/>
    </source>
</evidence>
<dbReference type="GO" id="GO:0015095">
    <property type="term" value="F:magnesium ion transmembrane transporter activity"/>
    <property type="evidence" value="ECO:0007669"/>
    <property type="project" value="TreeGrafter"/>
</dbReference>
<gene>
    <name evidence="13" type="primary">corA_41</name>
    <name evidence="13" type="ORF">SDC9_127244</name>
</gene>
<evidence type="ECO:0000256" key="1">
    <source>
        <dbReference type="ARBA" id="ARBA00004651"/>
    </source>
</evidence>
<evidence type="ECO:0000256" key="5">
    <source>
        <dbReference type="ARBA" id="ARBA00022692"/>
    </source>
</evidence>
<comment type="caution">
    <text evidence="13">The sequence shown here is derived from an EMBL/GenBank/DDBJ whole genome shotgun (WGS) entry which is preliminary data.</text>
</comment>
<dbReference type="Gene3D" id="1.20.58.340">
    <property type="entry name" value="Magnesium transport protein CorA, transmembrane region"/>
    <property type="match status" value="2"/>
</dbReference>
<evidence type="ECO:0000256" key="4">
    <source>
        <dbReference type="ARBA" id="ARBA00022475"/>
    </source>
</evidence>
<organism evidence="13">
    <name type="scientific">bioreactor metagenome</name>
    <dbReference type="NCBI Taxonomy" id="1076179"/>
    <lineage>
        <taxon>unclassified sequences</taxon>
        <taxon>metagenomes</taxon>
        <taxon>ecological metagenomes</taxon>
    </lineage>
</organism>
<dbReference type="GO" id="GO:0000287">
    <property type="term" value="F:magnesium ion binding"/>
    <property type="evidence" value="ECO:0007669"/>
    <property type="project" value="TreeGrafter"/>
</dbReference>
<keyword evidence="6" id="KW-0460">Magnesium</keyword>
<sequence>MIEDEVLDNKITDFNLKMTVLKRETLVYFNFYNQLVDMLETLREDLNDRFNIKDRKYFNSIMQRCSRLQANTQLIRDYSKQVTEEYQMTIDLHLNSVMKILTVVTSVLMPLTLITGWYGMNFKSMPELEWKYGYLMVFVISAVVLVACLWWSKKKKFI</sequence>
<dbReference type="GO" id="GO:0015087">
    <property type="term" value="F:cobalt ion transmembrane transporter activity"/>
    <property type="evidence" value="ECO:0007669"/>
    <property type="project" value="TreeGrafter"/>
</dbReference>
<keyword evidence="4" id="KW-1003">Cell membrane</keyword>
<dbReference type="InterPro" id="IPR045861">
    <property type="entry name" value="CorA_cytoplasmic_dom"/>
</dbReference>
<dbReference type="FunFam" id="1.20.58.340:FF:000004">
    <property type="entry name" value="Magnesium transport protein CorA"/>
    <property type="match status" value="1"/>
</dbReference>
<evidence type="ECO:0000256" key="2">
    <source>
        <dbReference type="ARBA" id="ARBA00009765"/>
    </source>
</evidence>
<evidence type="ECO:0000256" key="11">
    <source>
        <dbReference type="ARBA" id="ARBA00045497"/>
    </source>
</evidence>